<feature type="compositionally biased region" description="Acidic residues" evidence="3">
    <location>
        <begin position="91"/>
        <end position="143"/>
    </location>
</feature>
<dbReference type="EMBL" id="JAWCUI010000011">
    <property type="protein sequence ID" value="KAL1899860.1"/>
    <property type="molecule type" value="Genomic_DNA"/>
</dbReference>
<comment type="similarity">
    <text evidence="1">Belongs to the AATF family.</text>
</comment>
<accession>A0ABR3ZGM7</accession>
<dbReference type="InterPro" id="IPR012617">
    <property type="entry name" value="AATF_C"/>
</dbReference>
<feature type="domain" description="AATF leucine zipper-containing" evidence="5">
    <location>
        <begin position="259"/>
        <end position="384"/>
    </location>
</feature>
<name>A0ABR3ZGM7_9PEZI</name>
<evidence type="ECO:0000259" key="5">
    <source>
        <dbReference type="Pfam" id="PF13339"/>
    </source>
</evidence>
<gene>
    <name evidence="6" type="primary">BFR2</name>
    <name evidence="6" type="ORF">Sste5346_002726</name>
</gene>
<comment type="caution">
    <text evidence="6">The sequence shown here is derived from an EMBL/GenBank/DDBJ whole genome shotgun (WGS) entry which is preliminary data.</text>
</comment>
<reference evidence="6 7" key="1">
    <citation type="journal article" date="2024" name="IMA Fungus">
        <title>IMA Genome - F19 : A genome assembly and annotation guide to empower mycologists, including annotated draft genome sequences of Ceratocystis pirilliformis, Diaporthe australafricana, Fusarium ophioides, Paecilomyces lecythidis, and Sporothrix stenoceras.</title>
        <authorList>
            <person name="Aylward J."/>
            <person name="Wilson A.M."/>
            <person name="Visagie C.M."/>
            <person name="Spraker J."/>
            <person name="Barnes I."/>
            <person name="Buitendag C."/>
            <person name="Ceriani C."/>
            <person name="Del Mar Angel L."/>
            <person name="du Plessis D."/>
            <person name="Fuchs T."/>
            <person name="Gasser K."/>
            <person name="Kramer D."/>
            <person name="Li W."/>
            <person name="Munsamy K."/>
            <person name="Piso A."/>
            <person name="Price J.L."/>
            <person name="Sonnekus B."/>
            <person name="Thomas C."/>
            <person name="van der Nest A."/>
            <person name="van Dijk A."/>
            <person name="van Heerden A."/>
            <person name="van Vuuren N."/>
            <person name="Yilmaz N."/>
            <person name="Duong T.A."/>
            <person name="van der Merwe N.A."/>
            <person name="Wingfield M.J."/>
            <person name="Wingfield B.D."/>
        </authorList>
    </citation>
    <scope>NUCLEOTIDE SEQUENCE [LARGE SCALE GENOMIC DNA]</scope>
    <source>
        <strain evidence="6 7">CMW 5346</strain>
    </source>
</reference>
<evidence type="ECO:0000256" key="1">
    <source>
        <dbReference type="ARBA" id="ARBA00008966"/>
    </source>
</evidence>
<feature type="region of interest" description="Disordered" evidence="3">
    <location>
        <begin position="546"/>
        <end position="574"/>
    </location>
</feature>
<sequence length="574" mass="63379">MVGLKGLAAKLFTKNLAKEFDPESEVPADDDSDNQNGGDDADSDSDVSAPEDTQDTEHYVQVGKSKLRRNEPVALGPAYRGKRVSRKQLEEGDDEEVEEDDEDDEEDDEEFDDPDEVEIEGAEEVHTDDEIDSDEAFGEDDEDIIKKFTFRGSAKPKTPKGKPVYSDNEDEDEEEDEDEADDSEGGEIEDLASSGDDDEEDEDEDDDDDDEDNDEGDEEEEDDGELDAKAAKAEEETRKILAQERRQVLSSISASAKADADKGFAVRQQRRTFDALLNMRIRMQKALSTANTLHTVAKDDDASTSNDAAVEEAAAKAIELLNSIQSIRKSFYDPDSTSTTTKRKRHSGAITTDSSCQAIFDEMTVSEEAALAKRRKVIDRWAARVQKPSAASAAAASRRFTAAASSQPLTTVLDGQLATSERLIKRTRTPRSCAPVQAAKKVEEDPEIYDDADFYQLLLKELVDQRTVDGTAPGSAAPTVRWAATAAKDAKMRKLVDRKASKGRKMRYNVHAKLQNFTAPEDRRDWEPEAIDRFFSSLFGQRMALAEDDGADDEDADEDTEMGGASVGEGLRLF</sequence>
<keyword evidence="7" id="KW-1185">Reference proteome</keyword>
<dbReference type="PANTHER" id="PTHR15565">
    <property type="entry name" value="AATF PROTEIN APOPTOSIS ANTAGONIZING TRANSCRIPTION FACTOR"/>
    <property type="match status" value="1"/>
</dbReference>
<organism evidence="6 7">
    <name type="scientific">Sporothrix stenoceras</name>
    <dbReference type="NCBI Taxonomy" id="5173"/>
    <lineage>
        <taxon>Eukaryota</taxon>
        <taxon>Fungi</taxon>
        <taxon>Dikarya</taxon>
        <taxon>Ascomycota</taxon>
        <taxon>Pezizomycotina</taxon>
        <taxon>Sordariomycetes</taxon>
        <taxon>Sordariomycetidae</taxon>
        <taxon>Ophiostomatales</taxon>
        <taxon>Ophiostomataceae</taxon>
        <taxon>Sporothrix</taxon>
    </lineage>
</organism>
<evidence type="ECO:0000256" key="2">
    <source>
        <dbReference type="ARBA" id="ARBA00013850"/>
    </source>
</evidence>
<dbReference type="Pfam" id="PF08164">
    <property type="entry name" value="TRAUB"/>
    <property type="match status" value="1"/>
</dbReference>
<feature type="compositionally biased region" description="Acidic residues" evidence="3">
    <location>
        <begin position="167"/>
        <end position="225"/>
    </location>
</feature>
<feature type="compositionally biased region" description="Acidic residues" evidence="3">
    <location>
        <begin position="546"/>
        <end position="561"/>
    </location>
</feature>
<feature type="domain" description="Apoptosis-antagonizing transcription factor C-terminal" evidence="4">
    <location>
        <begin position="455"/>
        <end position="539"/>
    </location>
</feature>
<dbReference type="Pfam" id="PF13339">
    <property type="entry name" value="AATF-Che1"/>
    <property type="match status" value="1"/>
</dbReference>
<dbReference type="InterPro" id="IPR025160">
    <property type="entry name" value="AATF"/>
</dbReference>
<evidence type="ECO:0000313" key="7">
    <source>
        <dbReference type="Proteomes" id="UP001583186"/>
    </source>
</evidence>
<proteinExistence type="inferred from homology"/>
<dbReference type="InterPro" id="IPR039223">
    <property type="entry name" value="AATF/Bfr2"/>
</dbReference>
<protein>
    <recommendedName>
        <fullName evidence="2">Protein BFR2</fullName>
    </recommendedName>
</protein>
<evidence type="ECO:0000259" key="4">
    <source>
        <dbReference type="Pfam" id="PF08164"/>
    </source>
</evidence>
<evidence type="ECO:0000256" key="3">
    <source>
        <dbReference type="SAM" id="MobiDB-lite"/>
    </source>
</evidence>
<dbReference type="Proteomes" id="UP001583186">
    <property type="component" value="Unassembled WGS sequence"/>
</dbReference>
<feature type="compositionally biased region" description="Acidic residues" evidence="3">
    <location>
        <begin position="22"/>
        <end position="45"/>
    </location>
</feature>
<feature type="region of interest" description="Disordered" evidence="3">
    <location>
        <begin position="15"/>
        <end position="238"/>
    </location>
</feature>
<dbReference type="PANTHER" id="PTHR15565:SF0">
    <property type="entry name" value="PROTEIN AATF"/>
    <property type="match status" value="1"/>
</dbReference>
<evidence type="ECO:0000313" key="6">
    <source>
        <dbReference type="EMBL" id="KAL1899860.1"/>
    </source>
</evidence>
<feature type="compositionally biased region" description="Basic and acidic residues" evidence="3">
    <location>
        <begin position="226"/>
        <end position="238"/>
    </location>
</feature>